<evidence type="ECO:0000256" key="4">
    <source>
        <dbReference type="ARBA" id="ARBA00022741"/>
    </source>
</evidence>
<evidence type="ECO:0000313" key="11">
    <source>
        <dbReference type="Proteomes" id="UP000256779"/>
    </source>
</evidence>
<proteinExistence type="predicted"/>
<dbReference type="AlphaFoldDB" id="A0A3D9L4E2"/>
<sequence>MGSKKFRYQLIGRIALLAASIFLLATLYYTDSYTFTKLLILGLVVVQGYYLYHFLEKSNREIIGFLQSIEWDDFSHTYPERREGSSLDELYAEFNSVIRKFREIRAEKEAHYQYLKTIVQHVGIGIITFEKSGEVQIINSAARSLLGVKHLKNIKQLRVISEPLVQVLKELRTGGRDLVKITKSDEDEIQLAVYAIELSLQGKEFKLISIQNIQSELEEKEMEAWQNLIRVLTHEIMNSVTPISSLARTVEAEMEEWLENGQDINQITNDQVEDFHMALHTIHRRSESLIKFVNDFRNMTRITLPNLSKVCVKELVEHVLNLLRNNLQEAEITVNVDIAEEICIDIDEQQIEQVLINLVKNASEALTENDDMERPKKLWIRSIPRENGGATISVKDNGPGIEEEALKKIFIPFFTTKKSGSGIGLSLSKQIMRNHRGNISVKSVINEGTEFTLRFSS</sequence>
<dbReference type="InterPro" id="IPR003594">
    <property type="entry name" value="HATPase_dom"/>
</dbReference>
<dbReference type="Gene3D" id="3.30.450.20">
    <property type="entry name" value="PAS domain"/>
    <property type="match status" value="1"/>
</dbReference>
<comment type="caution">
    <text evidence="10">The sequence shown here is derived from an EMBL/GenBank/DDBJ whole genome shotgun (WGS) entry which is preliminary data.</text>
</comment>
<dbReference type="Proteomes" id="UP000256779">
    <property type="component" value="Unassembled WGS sequence"/>
</dbReference>
<dbReference type="InterPro" id="IPR036890">
    <property type="entry name" value="HATPase_C_sf"/>
</dbReference>
<dbReference type="PANTHER" id="PTHR43065:SF46">
    <property type="entry name" value="C4-DICARBOXYLATE TRANSPORT SENSOR PROTEIN DCTB"/>
    <property type="match status" value="1"/>
</dbReference>
<feature type="transmembrane region" description="Helical" evidence="8">
    <location>
        <begin position="12"/>
        <end position="29"/>
    </location>
</feature>
<keyword evidence="4" id="KW-0547">Nucleotide-binding</keyword>
<dbReference type="GO" id="GO:0000160">
    <property type="term" value="P:phosphorelay signal transduction system"/>
    <property type="evidence" value="ECO:0007669"/>
    <property type="project" value="UniProtKB-KW"/>
</dbReference>
<reference evidence="10 11" key="1">
    <citation type="submission" date="2018-07" db="EMBL/GenBank/DDBJ databases">
        <title>Genomic Encyclopedia of Type Strains, Phase IV (KMG-IV): sequencing the most valuable type-strain genomes for metagenomic binning, comparative biology and taxonomic classification.</title>
        <authorList>
            <person name="Goeker M."/>
        </authorList>
    </citation>
    <scope>NUCLEOTIDE SEQUENCE [LARGE SCALE GENOMIC DNA]</scope>
    <source>
        <strain evidence="10 11">DSM 4134</strain>
    </source>
</reference>
<dbReference type="Gene3D" id="1.10.287.130">
    <property type="match status" value="1"/>
</dbReference>
<evidence type="ECO:0000256" key="3">
    <source>
        <dbReference type="ARBA" id="ARBA00022679"/>
    </source>
</evidence>
<dbReference type="GO" id="GO:0004673">
    <property type="term" value="F:protein histidine kinase activity"/>
    <property type="evidence" value="ECO:0007669"/>
    <property type="project" value="UniProtKB-EC"/>
</dbReference>
<evidence type="ECO:0000313" key="10">
    <source>
        <dbReference type="EMBL" id="RED99538.1"/>
    </source>
</evidence>
<keyword evidence="6" id="KW-0067">ATP-binding</keyword>
<feature type="transmembrane region" description="Helical" evidence="8">
    <location>
        <begin position="35"/>
        <end position="52"/>
    </location>
</feature>
<evidence type="ECO:0000256" key="8">
    <source>
        <dbReference type="SAM" id="Phobius"/>
    </source>
</evidence>
<keyword evidence="8" id="KW-0812">Transmembrane</keyword>
<dbReference type="Gene3D" id="3.30.565.10">
    <property type="entry name" value="Histidine kinase-like ATPase, C-terminal domain"/>
    <property type="match status" value="1"/>
</dbReference>
<name>A0A3D9L4E2_MARFU</name>
<evidence type="ECO:0000256" key="2">
    <source>
        <dbReference type="ARBA" id="ARBA00012438"/>
    </source>
</evidence>
<dbReference type="OrthoDB" id="1931120at2"/>
<dbReference type="InterPro" id="IPR004358">
    <property type="entry name" value="Sig_transdc_His_kin-like_C"/>
</dbReference>
<protein>
    <recommendedName>
        <fullName evidence="2">histidine kinase</fullName>
        <ecNumber evidence="2">2.7.13.3</ecNumber>
    </recommendedName>
</protein>
<keyword evidence="5 10" id="KW-0418">Kinase</keyword>
<evidence type="ECO:0000256" key="6">
    <source>
        <dbReference type="ARBA" id="ARBA00022840"/>
    </source>
</evidence>
<dbReference type="Pfam" id="PF02518">
    <property type="entry name" value="HATPase_c"/>
    <property type="match status" value="1"/>
</dbReference>
<dbReference type="SUPFAM" id="SSF55874">
    <property type="entry name" value="ATPase domain of HSP90 chaperone/DNA topoisomerase II/histidine kinase"/>
    <property type="match status" value="1"/>
</dbReference>
<dbReference type="EC" id="2.7.13.3" evidence="2"/>
<evidence type="ECO:0000256" key="5">
    <source>
        <dbReference type="ARBA" id="ARBA00022777"/>
    </source>
</evidence>
<keyword evidence="8" id="KW-1133">Transmembrane helix</keyword>
<gene>
    <name evidence="10" type="ORF">C7460_108158</name>
</gene>
<keyword evidence="8" id="KW-0472">Membrane</keyword>
<feature type="domain" description="Histidine kinase" evidence="9">
    <location>
        <begin position="231"/>
        <end position="457"/>
    </location>
</feature>
<accession>A0A3D9L4E2</accession>
<organism evidence="10 11">
    <name type="scientific">Marinoscillum furvescens DSM 4134</name>
    <dbReference type="NCBI Taxonomy" id="1122208"/>
    <lineage>
        <taxon>Bacteria</taxon>
        <taxon>Pseudomonadati</taxon>
        <taxon>Bacteroidota</taxon>
        <taxon>Cytophagia</taxon>
        <taxon>Cytophagales</taxon>
        <taxon>Reichenbachiellaceae</taxon>
        <taxon>Marinoscillum</taxon>
    </lineage>
</organism>
<comment type="catalytic activity">
    <reaction evidence="1">
        <text>ATP + protein L-histidine = ADP + protein N-phospho-L-histidine.</text>
        <dbReference type="EC" id="2.7.13.3"/>
    </reaction>
</comment>
<dbReference type="EMBL" id="QREG01000008">
    <property type="protein sequence ID" value="RED99538.1"/>
    <property type="molecule type" value="Genomic_DNA"/>
</dbReference>
<keyword evidence="11" id="KW-1185">Reference proteome</keyword>
<evidence type="ECO:0000256" key="1">
    <source>
        <dbReference type="ARBA" id="ARBA00000085"/>
    </source>
</evidence>
<dbReference type="InterPro" id="IPR005467">
    <property type="entry name" value="His_kinase_dom"/>
</dbReference>
<dbReference type="SMART" id="SM00387">
    <property type="entry name" value="HATPase_c"/>
    <property type="match status" value="1"/>
</dbReference>
<dbReference type="GO" id="GO:0005524">
    <property type="term" value="F:ATP binding"/>
    <property type="evidence" value="ECO:0007669"/>
    <property type="project" value="UniProtKB-KW"/>
</dbReference>
<keyword evidence="3" id="KW-0808">Transferase</keyword>
<dbReference type="PROSITE" id="PS50109">
    <property type="entry name" value="HIS_KIN"/>
    <property type="match status" value="1"/>
</dbReference>
<dbReference type="PRINTS" id="PR00344">
    <property type="entry name" value="BCTRLSENSOR"/>
</dbReference>
<dbReference type="RefSeq" id="WP_115868067.1">
    <property type="nucleotide sequence ID" value="NZ_QREG01000008.1"/>
</dbReference>
<dbReference type="PANTHER" id="PTHR43065">
    <property type="entry name" value="SENSOR HISTIDINE KINASE"/>
    <property type="match status" value="1"/>
</dbReference>
<keyword evidence="7" id="KW-0902">Two-component regulatory system</keyword>
<evidence type="ECO:0000256" key="7">
    <source>
        <dbReference type="ARBA" id="ARBA00023012"/>
    </source>
</evidence>
<evidence type="ECO:0000259" key="9">
    <source>
        <dbReference type="PROSITE" id="PS50109"/>
    </source>
</evidence>